<dbReference type="CDD" id="cd05379">
    <property type="entry name" value="CAP_bacterial"/>
    <property type="match status" value="1"/>
</dbReference>
<evidence type="ECO:0000256" key="1">
    <source>
        <dbReference type="SAM" id="Phobius"/>
    </source>
</evidence>
<dbReference type="SUPFAM" id="SSF55797">
    <property type="entry name" value="PR-1-like"/>
    <property type="match status" value="1"/>
</dbReference>
<evidence type="ECO:0000313" key="4">
    <source>
        <dbReference type="Proteomes" id="UP000290365"/>
    </source>
</evidence>
<dbReference type="AlphaFoldDB" id="A0A4P6K2Y6"/>
<dbReference type="Gene3D" id="3.40.33.10">
    <property type="entry name" value="CAP"/>
    <property type="match status" value="1"/>
</dbReference>
<keyword evidence="1" id="KW-0472">Membrane</keyword>
<dbReference type="PANTHER" id="PTHR31157:SF1">
    <property type="entry name" value="SCP DOMAIN-CONTAINING PROTEIN"/>
    <property type="match status" value="1"/>
</dbReference>
<dbReference type="InterPro" id="IPR014044">
    <property type="entry name" value="CAP_dom"/>
</dbReference>
<accession>A0A4P6K2Y6</accession>
<proteinExistence type="predicted"/>
<evidence type="ECO:0000259" key="2">
    <source>
        <dbReference type="Pfam" id="PF00188"/>
    </source>
</evidence>
<organism evidence="3 4">
    <name type="scientific">Ktedonosporobacter rubrisoli</name>
    <dbReference type="NCBI Taxonomy" id="2509675"/>
    <lineage>
        <taxon>Bacteria</taxon>
        <taxon>Bacillati</taxon>
        <taxon>Chloroflexota</taxon>
        <taxon>Ktedonobacteria</taxon>
        <taxon>Ktedonobacterales</taxon>
        <taxon>Ktedonosporobacteraceae</taxon>
        <taxon>Ktedonosporobacter</taxon>
    </lineage>
</organism>
<protein>
    <submittedName>
        <fullName evidence="3">CAP domain-containing protein</fullName>
    </submittedName>
</protein>
<name>A0A4P6K2Y6_KTERU</name>
<dbReference type="EMBL" id="CP035758">
    <property type="protein sequence ID" value="QBD82090.1"/>
    <property type="molecule type" value="Genomic_DNA"/>
</dbReference>
<evidence type="ECO:0000313" key="3">
    <source>
        <dbReference type="EMBL" id="QBD82090.1"/>
    </source>
</evidence>
<dbReference type="Proteomes" id="UP000290365">
    <property type="component" value="Chromosome"/>
</dbReference>
<dbReference type="PANTHER" id="PTHR31157">
    <property type="entry name" value="SCP DOMAIN-CONTAINING PROTEIN"/>
    <property type="match status" value="1"/>
</dbReference>
<keyword evidence="4" id="KW-1185">Reference proteome</keyword>
<dbReference type="KEGG" id="kbs:EPA93_41380"/>
<feature type="transmembrane region" description="Helical" evidence="1">
    <location>
        <begin position="7"/>
        <end position="28"/>
    </location>
</feature>
<dbReference type="Pfam" id="PF00188">
    <property type="entry name" value="CAP"/>
    <property type="match status" value="1"/>
</dbReference>
<gene>
    <name evidence="3" type="ORF">EPA93_41380</name>
</gene>
<dbReference type="OrthoDB" id="9783944at2"/>
<dbReference type="InterPro" id="IPR035940">
    <property type="entry name" value="CAP_sf"/>
</dbReference>
<feature type="domain" description="SCP" evidence="2">
    <location>
        <begin position="66"/>
        <end position="183"/>
    </location>
</feature>
<keyword evidence="1" id="KW-1133">Transmembrane helix</keyword>
<sequence>MLVRRKFWYRVISILAILVVGVGIYGLLQSLGNALSGSAAPTAPAEAQSGAASSTTESQIAQAVFAAINKDREAAGLPALGWSDALVQGAHKHNQAMASANQLSHQLPGEADLGKRVTQDGLKWWWVGENIGQTTDATVNGALAIHKAMMAEQPPEDGHRKNILTTEGKLIGIDVLIDANHQLWITEDFAKV</sequence>
<reference evidence="3 4" key="1">
    <citation type="submission" date="2019-01" db="EMBL/GenBank/DDBJ databases">
        <title>Ktedonosporobacter rubrisoli SCAWS-G2.</title>
        <authorList>
            <person name="Huang Y."/>
            <person name="Yan B."/>
        </authorList>
    </citation>
    <scope>NUCLEOTIDE SEQUENCE [LARGE SCALE GENOMIC DNA]</scope>
    <source>
        <strain evidence="3 4">SCAWS-G2</strain>
    </source>
</reference>
<keyword evidence="1" id="KW-0812">Transmembrane</keyword>